<evidence type="ECO:0000313" key="8">
    <source>
        <dbReference type="EMBL" id="SDT94928.1"/>
    </source>
</evidence>
<dbReference type="AlphaFoldDB" id="A0A1H2DN26"/>
<dbReference type="EMBL" id="FNLM01000022">
    <property type="protein sequence ID" value="SDT86175.1"/>
    <property type="molecule type" value="Genomic_DNA"/>
</dbReference>
<evidence type="ECO:0000313" key="1">
    <source>
        <dbReference type="EMBL" id="SDT83768.1"/>
    </source>
</evidence>
<dbReference type="RefSeq" id="WP_074847893.1">
    <property type="nucleotide sequence ID" value="NZ_FNLM01000003.1"/>
</dbReference>
<evidence type="ECO:0008006" key="10">
    <source>
        <dbReference type="Google" id="ProtNLM"/>
    </source>
</evidence>
<proteinExistence type="predicted"/>
<organism evidence="1 9">
    <name type="scientific">Gordonia westfalica</name>
    <dbReference type="NCBI Taxonomy" id="158898"/>
    <lineage>
        <taxon>Bacteria</taxon>
        <taxon>Bacillati</taxon>
        <taxon>Actinomycetota</taxon>
        <taxon>Actinomycetes</taxon>
        <taxon>Mycobacteriales</taxon>
        <taxon>Gordoniaceae</taxon>
        <taxon>Gordonia</taxon>
    </lineage>
</organism>
<dbReference type="EMBL" id="FNLM01000003">
    <property type="protein sequence ID" value="SDT83768.1"/>
    <property type="molecule type" value="Genomic_DNA"/>
</dbReference>
<evidence type="ECO:0000313" key="3">
    <source>
        <dbReference type="EMBL" id="SDT86143.1"/>
    </source>
</evidence>
<evidence type="ECO:0000313" key="5">
    <source>
        <dbReference type="EMBL" id="SDT88316.1"/>
    </source>
</evidence>
<evidence type="ECO:0000313" key="2">
    <source>
        <dbReference type="EMBL" id="SDT85096.1"/>
    </source>
</evidence>
<protein>
    <recommendedName>
        <fullName evidence="10">HK97 gp10 family phage protein</fullName>
    </recommendedName>
</protein>
<evidence type="ECO:0000313" key="4">
    <source>
        <dbReference type="EMBL" id="SDT86175.1"/>
    </source>
</evidence>
<evidence type="ECO:0000313" key="6">
    <source>
        <dbReference type="EMBL" id="SDT88410.1"/>
    </source>
</evidence>
<evidence type="ECO:0000313" key="7">
    <source>
        <dbReference type="EMBL" id="SDT89728.1"/>
    </source>
</evidence>
<reference evidence="1 9" key="1">
    <citation type="submission" date="2016-10" db="EMBL/GenBank/DDBJ databases">
        <authorList>
            <person name="de Groot N.N."/>
        </authorList>
    </citation>
    <scope>NUCLEOTIDE SEQUENCE [LARGE SCALE GENOMIC DNA]</scope>
    <source>
        <strain evidence="1 9">DSM 44215</strain>
    </source>
</reference>
<dbReference type="EMBL" id="FNLM01000022">
    <property type="protein sequence ID" value="SDT86143.1"/>
    <property type="molecule type" value="Genomic_DNA"/>
</dbReference>
<accession>A0A1H2DN26</accession>
<dbReference type="EMBL" id="FNLM01000027">
    <property type="protein sequence ID" value="SDT89728.1"/>
    <property type="molecule type" value="Genomic_DNA"/>
</dbReference>
<dbReference type="EMBL" id="FNLM01000032">
    <property type="protein sequence ID" value="SDT94928.1"/>
    <property type="molecule type" value="Genomic_DNA"/>
</dbReference>
<sequence length="85" mass="9457">MRIEWNQKAFKDVRYGRTSDIISELEGHAERIADDASAMGEGTYAVGSRAGMARPQGRWRASVVTADYKAQRDNARNNTILRALG</sequence>
<gene>
    <name evidence="1" type="ORF">SAMN04488548_10312</name>
    <name evidence="2" type="ORF">SAMN04488548_11513</name>
    <name evidence="3" type="ORF">SAMN04488548_12210</name>
    <name evidence="4" type="ORF">SAMN04488548_12216</name>
    <name evidence="6" type="ORF">SAMN04488548_12613</name>
    <name evidence="5" type="ORF">SAMN04488548_1265</name>
    <name evidence="7" type="ORF">SAMN04488548_12761</name>
    <name evidence="8" type="ORF">SAMN04488548_13219</name>
</gene>
<dbReference type="EMBL" id="FNLM01000026">
    <property type="protein sequence ID" value="SDT88410.1"/>
    <property type="molecule type" value="Genomic_DNA"/>
</dbReference>
<dbReference type="STRING" id="158898.SAMN04488548_10312"/>
<dbReference type="EMBL" id="FNLM01000015">
    <property type="protein sequence ID" value="SDT85096.1"/>
    <property type="molecule type" value="Genomic_DNA"/>
</dbReference>
<dbReference type="Proteomes" id="UP000183180">
    <property type="component" value="Unassembled WGS sequence"/>
</dbReference>
<name>A0A1H2DN26_9ACTN</name>
<dbReference type="OrthoDB" id="4423416at2"/>
<dbReference type="EMBL" id="FNLM01000026">
    <property type="protein sequence ID" value="SDT88316.1"/>
    <property type="molecule type" value="Genomic_DNA"/>
</dbReference>
<evidence type="ECO:0000313" key="9">
    <source>
        <dbReference type="Proteomes" id="UP000183180"/>
    </source>
</evidence>